<organism evidence="8 9">
    <name type="scientific">Flexivirga caeni</name>
    <dbReference type="NCBI Taxonomy" id="2294115"/>
    <lineage>
        <taxon>Bacteria</taxon>
        <taxon>Bacillati</taxon>
        <taxon>Actinomycetota</taxon>
        <taxon>Actinomycetes</taxon>
        <taxon>Micrococcales</taxon>
        <taxon>Dermacoccaceae</taxon>
        <taxon>Flexivirga</taxon>
    </lineage>
</organism>
<evidence type="ECO:0000313" key="8">
    <source>
        <dbReference type="EMBL" id="RNI21329.1"/>
    </source>
</evidence>
<dbReference type="Pfam" id="PF08281">
    <property type="entry name" value="Sigma70_r4_2"/>
    <property type="match status" value="1"/>
</dbReference>
<evidence type="ECO:0000259" key="6">
    <source>
        <dbReference type="Pfam" id="PF08281"/>
    </source>
</evidence>
<accession>A0A3M9M6X9</accession>
<evidence type="ECO:0000256" key="2">
    <source>
        <dbReference type="ARBA" id="ARBA00023015"/>
    </source>
</evidence>
<evidence type="ECO:0000259" key="5">
    <source>
        <dbReference type="Pfam" id="PF04542"/>
    </source>
</evidence>
<reference evidence="8 9" key="1">
    <citation type="submission" date="2018-11" db="EMBL/GenBank/DDBJ databases">
        <title>Draft genome of Simplicispira Flexivirga sp. BO-16.</title>
        <authorList>
            <person name="Im W.T."/>
        </authorList>
    </citation>
    <scope>NUCLEOTIDE SEQUENCE [LARGE SCALE GENOMIC DNA]</scope>
    <source>
        <strain evidence="8 9">BO-16</strain>
    </source>
</reference>
<dbReference type="Pfam" id="PF04542">
    <property type="entry name" value="Sigma70_r2"/>
    <property type="match status" value="1"/>
</dbReference>
<comment type="similarity">
    <text evidence="1">Belongs to the sigma-70 factor family. ECF subfamily.</text>
</comment>
<dbReference type="GO" id="GO:0016987">
    <property type="term" value="F:sigma factor activity"/>
    <property type="evidence" value="ECO:0007669"/>
    <property type="project" value="UniProtKB-KW"/>
</dbReference>
<evidence type="ECO:0000313" key="9">
    <source>
        <dbReference type="Proteomes" id="UP000271678"/>
    </source>
</evidence>
<keyword evidence="9" id="KW-1185">Reference proteome</keyword>
<sequence length="405" mass="44087">MTRPEEQSPVAPVFAAEWGRLVAGLIAWCGDWELAEDGAQEAFARAVERWPVSGMPERPAAWLATVARNAIRDRLRRSDTERRRLTLATADASVAVDLDWADAEDIPDERLRLIFTCCHPALAMPARVALTLRTLAGLTTAEIARAFLVTEPTMTKRLVRARAKIRGAGIPYQVPSADRLPERLPGVLAVLYLLFNEGYAASSGDQLHRVDLTREAIRLTRQLRSLLPDPEVTGLLALLLLTDSRRAARVRNGHVIPLAEQDRASWDRGQIEEALSLLDGVGGTPGPYRVQALIGAVHAQALTAADTDWARIAGLYQLLPATPVTELNRAVAVSMAVGPAAALDIVDAVAEPLAAYHLLHATRADLMTRLGRTADARASLERAIELAPTTPERRLLRTRLAALTD</sequence>
<gene>
    <name evidence="8" type="ORF">EFY87_11625</name>
</gene>
<dbReference type="GO" id="GO:0003677">
    <property type="term" value="F:DNA binding"/>
    <property type="evidence" value="ECO:0007669"/>
    <property type="project" value="InterPro"/>
</dbReference>
<dbReference type="InterPro" id="IPR013325">
    <property type="entry name" value="RNA_pol_sigma_r2"/>
</dbReference>
<dbReference type="SUPFAM" id="SSF88946">
    <property type="entry name" value="Sigma2 domain of RNA polymerase sigma factors"/>
    <property type="match status" value="1"/>
</dbReference>
<evidence type="ECO:0000259" key="7">
    <source>
        <dbReference type="Pfam" id="PF20239"/>
    </source>
</evidence>
<dbReference type="AlphaFoldDB" id="A0A3M9M6X9"/>
<dbReference type="InterPro" id="IPR007627">
    <property type="entry name" value="RNA_pol_sigma70_r2"/>
</dbReference>
<evidence type="ECO:0000256" key="3">
    <source>
        <dbReference type="ARBA" id="ARBA00023082"/>
    </source>
</evidence>
<keyword evidence="2" id="KW-0805">Transcription regulation</keyword>
<dbReference type="InterPro" id="IPR046531">
    <property type="entry name" value="DUF6596"/>
</dbReference>
<dbReference type="GO" id="GO:0006352">
    <property type="term" value="P:DNA-templated transcription initiation"/>
    <property type="evidence" value="ECO:0007669"/>
    <property type="project" value="InterPro"/>
</dbReference>
<proteinExistence type="inferred from homology"/>
<dbReference type="InterPro" id="IPR036388">
    <property type="entry name" value="WH-like_DNA-bd_sf"/>
</dbReference>
<dbReference type="OrthoDB" id="9780299at2"/>
<dbReference type="PANTHER" id="PTHR47756">
    <property type="entry name" value="BLL6612 PROTEIN-RELATED"/>
    <property type="match status" value="1"/>
</dbReference>
<dbReference type="RefSeq" id="WP_123271645.1">
    <property type="nucleotide sequence ID" value="NZ_RJJQ01000011.1"/>
</dbReference>
<name>A0A3M9M6X9_9MICO</name>
<dbReference type="PANTHER" id="PTHR47756:SF2">
    <property type="entry name" value="BLL6612 PROTEIN"/>
    <property type="match status" value="1"/>
</dbReference>
<keyword evidence="4" id="KW-0804">Transcription</keyword>
<feature type="domain" description="RNA polymerase sigma-70 region 2" evidence="5">
    <location>
        <begin position="21"/>
        <end position="79"/>
    </location>
</feature>
<dbReference type="InterPro" id="IPR013249">
    <property type="entry name" value="RNA_pol_sigma70_r4_t2"/>
</dbReference>
<feature type="domain" description="RNA polymerase sigma factor 70 region 4 type 2" evidence="6">
    <location>
        <begin position="115"/>
        <end position="165"/>
    </location>
</feature>
<protein>
    <submittedName>
        <fullName evidence="8">Sigma-70 family RNA polymerase sigma factor</fullName>
    </submittedName>
</protein>
<comment type="caution">
    <text evidence="8">The sequence shown here is derived from an EMBL/GenBank/DDBJ whole genome shotgun (WGS) entry which is preliminary data.</text>
</comment>
<dbReference type="Proteomes" id="UP000271678">
    <property type="component" value="Unassembled WGS sequence"/>
</dbReference>
<feature type="domain" description="DUF6596" evidence="7">
    <location>
        <begin position="183"/>
        <end position="279"/>
    </location>
</feature>
<dbReference type="NCBIfam" id="TIGR02937">
    <property type="entry name" value="sigma70-ECF"/>
    <property type="match status" value="1"/>
</dbReference>
<dbReference type="Pfam" id="PF20239">
    <property type="entry name" value="DUF6596"/>
    <property type="match status" value="1"/>
</dbReference>
<evidence type="ECO:0000256" key="4">
    <source>
        <dbReference type="ARBA" id="ARBA00023163"/>
    </source>
</evidence>
<dbReference type="InterPro" id="IPR013324">
    <property type="entry name" value="RNA_pol_sigma_r3/r4-like"/>
</dbReference>
<evidence type="ECO:0000256" key="1">
    <source>
        <dbReference type="ARBA" id="ARBA00010641"/>
    </source>
</evidence>
<dbReference type="Gene3D" id="1.10.10.10">
    <property type="entry name" value="Winged helix-like DNA-binding domain superfamily/Winged helix DNA-binding domain"/>
    <property type="match status" value="1"/>
</dbReference>
<dbReference type="SUPFAM" id="SSF88659">
    <property type="entry name" value="Sigma3 and sigma4 domains of RNA polymerase sigma factors"/>
    <property type="match status" value="1"/>
</dbReference>
<dbReference type="InterPro" id="IPR014284">
    <property type="entry name" value="RNA_pol_sigma-70_dom"/>
</dbReference>
<dbReference type="Gene3D" id="1.10.1740.10">
    <property type="match status" value="1"/>
</dbReference>
<dbReference type="EMBL" id="RJJQ01000011">
    <property type="protein sequence ID" value="RNI21329.1"/>
    <property type="molecule type" value="Genomic_DNA"/>
</dbReference>
<keyword evidence="3" id="KW-0731">Sigma factor</keyword>